<evidence type="ECO:0000256" key="1">
    <source>
        <dbReference type="SAM" id="MobiDB-lite"/>
    </source>
</evidence>
<protein>
    <recommendedName>
        <fullName evidence="4">PPE family protein</fullName>
    </recommendedName>
</protein>
<feature type="region of interest" description="Disordered" evidence="1">
    <location>
        <begin position="161"/>
        <end position="518"/>
    </location>
</feature>
<feature type="compositionally biased region" description="Gly residues" evidence="1">
    <location>
        <begin position="456"/>
        <end position="465"/>
    </location>
</feature>
<evidence type="ECO:0000313" key="3">
    <source>
        <dbReference type="Proteomes" id="UP001597260"/>
    </source>
</evidence>
<feature type="compositionally biased region" description="Pro residues" evidence="1">
    <location>
        <begin position="417"/>
        <end position="441"/>
    </location>
</feature>
<sequence length="518" mass="52637">MPAGGEGFGGWTLEQVQAALAPGQPDTFYKLAGVFGESLTGLDETTEMLNKSIQTVLETWRGPAASTFKLVGDNVTTFVVETADPLRAPSYQDAITTAGDALDEGKKAIEAYAVEVATYREEVAAAGGEPDEAAIDAEAQKIIQAVADAYVTCGDSLTPIKEPGKAAENGPPVDTIPPEQVELPEPVGETPPNGSGTPPFPEQAPEDEPLPSPDDSPLPENSLVFDTSAEAPPPGEPNGSGTPGASPPTGGLPIVSLGKPGSPSSDRALAHSDGELDLSDMSNPSTTDLAFTPLDGTDPNLVTDAGSPSTKFASFQGEIPTPPGAGPNVPGPQPGSPPTTLNTFGTTPANLTTGGTPVTIAGPAAENGGVPIGRSVPGFGLLATPLATGRDRDPGVPSSPGSQLNTSRLPGLGAPDAEPPVQRPQPTTPPRSGMPPVPMLPTSPGSTLDRARGRRTGPGGTGPAGLFGEPSHVGGYLPSNGRRDPDGLEERESWLLGDEEWDDSEAPSGAIGRPVTRE</sequence>
<feature type="compositionally biased region" description="Basic and acidic residues" evidence="1">
    <location>
        <begin position="481"/>
        <end position="493"/>
    </location>
</feature>
<comment type="caution">
    <text evidence="2">The sequence shown here is derived from an EMBL/GenBank/DDBJ whole genome shotgun (WGS) entry which is preliminary data.</text>
</comment>
<organism evidence="2 3">
    <name type="scientific">Micromonospora sonneratiae</name>
    <dbReference type="NCBI Taxonomy" id="1184706"/>
    <lineage>
        <taxon>Bacteria</taxon>
        <taxon>Bacillati</taxon>
        <taxon>Actinomycetota</taxon>
        <taxon>Actinomycetes</taxon>
        <taxon>Micromonosporales</taxon>
        <taxon>Micromonosporaceae</taxon>
        <taxon>Micromonospora</taxon>
    </lineage>
</organism>
<keyword evidence="3" id="KW-1185">Reference proteome</keyword>
<feature type="compositionally biased region" description="Pro residues" evidence="1">
    <location>
        <begin position="320"/>
        <end position="337"/>
    </location>
</feature>
<feature type="compositionally biased region" description="Polar residues" evidence="1">
    <location>
        <begin position="280"/>
        <end position="289"/>
    </location>
</feature>
<feature type="compositionally biased region" description="Polar residues" evidence="1">
    <location>
        <begin position="399"/>
        <end position="408"/>
    </location>
</feature>
<reference evidence="3" key="1">
    <citation type="journal article" date="2019" name="Int. J. Syst. Evol. Microbiol.">
        <title>The Global Catalogue of Microorganisms (GCM) 10K type strain sequencing project: providing services to taxonomists for standard genome sequencing and annotation.</title>
        <authorList>
            <consortium name="The Broad Institute Genomics Platform"/>
            <consortium name="The Broad Institute Genome Sequencing Center for Infectious Disease"/>
            <person name="Wu L."/>
            <person name="Ma J."/>
        </authorList>
    </citation>
    <scope>NUCLEOTIDE SEQUENCE [LARGE SCALE GENOMIC DNA]</scope>
    <source>
        <strain evidence="3">JCM 31037</strain>
    </source>
</reference>
<feature type="compositionally biased region" description="Low complexity" evidence="1">
    <location>
        <begin position="237"/>
        <end position="253"/>
    </location>
</feature>
<feature type="compositionally biased region" description="Polar residues" evidence="1">
    <location>
        <begin position="339"/>
        <end position="356"/>
    </location>
</feature>
<evidence type="ECO:0000313" key="2">
    <source>
        <dbReference type="EMBL" id="MFD1320357.1"/>
    </source>
</evidence>
<name>A0ABW3Y9S6_9ACTN</name>
<evidence type="ECO:0008006" key="4">
    <source>
        <dbReference type="Google" id="ProtNLM"/>
    </source>
</evidence>
<dbReference type="RefSeq" id="WP_377567270.1">
    <property type="nucleotide sequence ID" value="NZ_JBHTMP010000004.1"/>
</dbReference>
<proteinExistence type="predicted"/>
<dbReference type="Proteomes" id="UP001597260">
    <property type="component" value="Unassembled WGS sequence"/>
</dbReference>
<gene>
    <name evidence="2" type="ORF">ACFQ4H_04540</name>
</gene>
<dbReference type="EMBL" id="JBHTMP010000004">
    <property type="protein sequence ID" value="MFD1320357.1"/>
    <property type="molecule type" value="Genomic_DNA"/>
</dbReference>
<accession>A0ABW3Y9S6</accession>